<feature type="chain" id="PRO_5045298899" evidence="6">
    <location>
        <begin position="33"/>
        <end position="1060"/>
    </location>
</feature>
<evidence type="ECO:0000256" key="2">
    <source>
        <dbReference type="ARBA" id="ARBA00023136"/>
    </source>
</evidence>
<dbReference type="Pfam" id="PF00593">
    <property type="entry name" value="TonB_dep_Rec_b-barrel"/>
    <property type="match status" value="1"/>
</dbReference>
<dbReference type="PANTHER" id="PTHR40980">
    <property type="entry name" value="PLUG DOMAIN-CONTAINING PROTEIN"/>
    <property type="match status" value="1"/>
</dbReference>
<evidence type="ECO:0000256" key="1">
    <source>
        <dbReference type="ARBA" id="ARBA00004442"/>
    </source>
</evidence>
<dbReference type="PANTHER" id="PTHR40980:SF3">
    <property type="entry name" value="TONB-DEPENDENT RECEPTOR-LIKE BETA-BARREL DOMAIN-CONTAINING PROTEIN"/>
    <property type="match status" value="1"/>
</dbReference>
<evidence type="ECO:0000259" key="7">
    <source>
        <dbReference type="Pfam" id="PF00593"/>
    </source>
</evidence>
<dbReference type="InterPro" id="IPR036942">
    <property type="entry name" value="Beta-barrel_TonB_sf"/>
</dbReference>
<evidence type="ECO:0000313" key="10">
    <source>
        <dbReference type="Proteomes" id="UP001596018"/>
    </source>
</evidence>
<dbReference type="Pfam" id="PF07715">
    <property type="entry name" value="Plug"/>
    <property type="match status" value="1"/>
</dbReference>
<reference evidence="10" key="1">
    <citation type="journal article" date="2019" name="Int. J. Syst. Evol. Microbiol.">
        <title>The Global Catalogue of Microorganisms (GCM) 10K type strain sequencing project: providing services to taxonomists for standard genome sequencing and annotation.</title>
        <authorList>
            <consortium name="The Broad Institute Genomics Platform"/>
            <consortium name="The Broad Institute Genome Sequencing Center for Infectious Disease"/>
            <person name="Wu L."/>
            <person name="Ma J."/>
        </authorList>
    </citation>
    <scope>NUCLEOTIDE SEQUENCE [LARGE SCALE GENOMIC DNA]</scope>
    <source>
        <strain evidence="10">KACC 12822</strain>
    </source>
</reference>
<dbReference type="SUPFAM" id="SSF56935">
    <property type="entry name" value="Porins"/>
    <property type="match status" value="1"/>
</dbReference>
<dbReference type="PROSITE" id="PS51257">
    <property type="entry name" value="PROKAR_LIPOPROTEIN"/>
    <property type="match status" value="1"/>
</dbReference>
<dbReference type="Gene3D" id="2.170.130.10">
    <property type="entry name" value="TonB-dependent receptor, plug domain"/>
    <property type="match status" value="1"/>
</dbReference>
<feature type="domain" description="TonB-dependent receptor plug" evidence="8">
    <location>
        <begin position="93"/>
        <end position="195"/>
    </location>
</feature>
<dbReference type="Gene3D" id="2.40.170.20">
    <property type="entry name" value="TonB-dependent receptor, beta-barrel domain"/>
    <property type="match status" value="1"/>
</dbReference>
<keyword evidence="4" id="KW-0798">TonB box</keyword>
<comment type="subcellular location">
    <subcellularLocation>
        <location evidence="1 4">Cell outer membrane</location>
    </subcellularLocation>
</comment>
<dbReference type="InterPro" id="IPR012910">
    <property type="entry name" value="Plug_dom"/>
</dbReference>
<keyword evidence="2 4" id="KW-0472">Membrane</keyword>
<keyword evidence="9" id="KW-0675">Receptor</keyword>
<dbReference type="Proteomes" id="UP001596018">
    <property type="component" value="Unassembled WGS sequence"/>
</dbReference>
<dbReference type="EMBL" id="JBHSMM010000006">
    <property type="protein sequence ID" value="MFC5441503.1"/>
    <property type="molecule type" value="Genomic_DNA"/>
</dbReference>
<comment type="similarity">
    <text evidence="4">Belongs to the TonB-dependent receptor family.</text>
</comment>
<evidence type="ECO:0000256" key="3">
    <source>
        <dbReference type="ARBA" id="ARBA00023237"/>
    </source>
</evidence>
<sequence length="1060" mass="113872">MTRFNYRNFPMKPLVAAVAASLSLGCSAAVWATPADGVAASTPAQQTTPATTPDQNADTTGNASDQRRTTRLQAVVVSAGIRASEQRSVELKRNATSIQDSISAVDIGKLPDVTIADSLQRITGVQINRSGGEGSSVNVRGLPQVGTTLNGESFLTAGSIVSVQPNFTDIPSQLFSGADVIKSPTASLLSSGITGTINLRTRRPWDLESGWTVAGAADGSHGSKVDKWNPEANGLIGFNDEGKWGVLVSAAYSDDTLENSTDGMDQYGGKFYGENAASATDGSGFLGGFNTAPIPSAIHQLGGGNVDVNGNGNAGDAFYGSQNFTAIDRQLERKRLGINASAQADLGAGFTLTSDAFFTRQKQFNRQTGYQLNSASWMGGTFVPVVSRDTGKTIQGAYNGDEGWNQQLYTTQVYQKWLGDLETYSENDVTNTISRNFNLQLDYDNGGNFTGSVRGITANAHESLMQSYVQFADADGTAWPNDPVDAAPPGTFIYPGGNRVFNPNGFAPNVVPVTVDMRGDHLAITLPQALQTYLSDPNNYALKTVSSEGNHERESNMNIMRADGHYRFNDSGFKLDFGIRSSIRSASNINFNMVAPVYAGNGASDPNGCLVRWKAADVVLNGGGIDGACTAGNAQGFYRAGVISAQNPSQLPGIIGNNMRHDNGLAGVSGVSIYNLDPKAMDNPLAFQEALYPGEQRNVDPGGTWAVRLKERTAYLQADFDSDGEVPISGNLGLRMVRTTLDVTQHAVGDAAPYGLLAADNGTIRSSRTYTDYLPALNLAFDFTPELKLRLAYSKNMMPLNLDQWGGGLTLNYGIDTSTPGSTLFRVLGGNSSGNPDLDPWRSSNYDASLEYYMSPSTMVSVAAFYIDVDSFINNGSVQNCALPDQDGVVRNHCVSINGPVQGGGNWLHGFEFGLKQDFKFLPGIWSNFGLGANFTFSPSNTGTDLAGNDIPFQDNSKKQANLVVWYQDDKFEARVAGNYRSKRAVSQNFGGIQGMEEYQAPTFYVDASVSYKVTPNVEVYAQGSNLTNEHERYYLVWPDQVANTTQFERRVMLGVRSHF</sequence>
<proteinExistence type="inferred from homology"/>
<organism evidence="9 10">
    <name type="scientific">Rhodanobacter ginsenosidimutans</name>
    <dbReference type="NCBI Taxonomy" id="490571"/>
    <lineage>
        <taxon>Bacteria</taxon>
        <taxon>Pseudomonadati</taxon>
        <taxon>Pseudomonadota</taxon>
        <taxon>Gammaproteobacteria</taxon>
        <taxon>Lysobacterales</taxon>
        <taxon>Rhodanobacteraceae</taxon>
        <taxon>Rhodanobacter</taxon>
    </lineage>
</organism>
<evidence type="ECO:0000256" key="6">
    <source>
        <dbReference type="SAM" id="SignalP"/>
    </source>
</evidence>
<keyword evidence="6" id="KW-0732">Signal</keyword>
<feature type="signal peptide" evidence="6">
    <location>
        <begin position="1"/>
        <end position="32"/>
    </location>
</feature>
<comment type="caution">
    <text evidence="9">The sequence shown here is derived from an EMBL/GenBank/DDBJ whole genome shotgun (WGS) entry which is preliminary data.</text>
</comment>
<accession>A0ABW0JZ90</accession>
<evidence type="ECO:0000259" key="8">
    <source>
        <dbReference type="Pfam" id="PF07715"/>
    </source>
</evidence>
<keyword evidence="3" id="KW-0998">Cell outer membrane</keyword>
<gene>
    <name evidence="9" type="ORF">ACFPK0_15930</name>
</gene>
<evidence type="ECO:0000256" key="4">
    <source>
        <dbReference type="RuleBase" id="RU003357"/>
    </source>
</evidence>
<feature type="domain" description="TonB-dependent receptor-like beta-barrel" evidence="7">
    <location>
        <begin position="572"/>
        <end position="1027"/>
    </location>
</feature>
<feature type="compositionally biased region" description="Low complexity" evidence="5">
    <location>
        <begin position="42"/>
        <end position="60"/>
    </location>
</feature>
<dbReference type="RefSeq" id="WP_377342097.1">
    <property type="nucleotide sequence ID" value="NZ_JALBWS010000009.1"/>
</dbReference>
<keyword evidence="10" id="KW-1185">Reference proteome</keyword>
<name>A0ABW0JZ90_9GAMM</name>
<dbReference type="InterPro" id="IPR000531">
    <property type="entry name" value="Beta-barrel_TonB"/>
</dbReference>
<dbReference type="NCBIfam" id="TIGR01782">
    <property type="entry name" value="TonB-Xanth-Caul"/>
    <property type="match status" value="1"/>
</dbReference>
<evidence type="ECO:0000256" key="5">
    <source>
        <dbReference type="SAM" id="MobiDB-lite"/>
    </source>
</evidence>
<dbReference type="InterPro" id="IPR010104">
    <property type="entry name" value="TonB_rcpt_bac"/>
</dbReference>
<protein>
    <submittedName>
        <fullName evidence="9">TonB-dependent receptor</fullName>
    </submittedName>
</protein>
<evidence type="ECO:0000313" key="9">
    <source>
        <dbReference type="EMBL" id="MFC5441503.1"/>
    </source>
</evidence>
<dbReference type="InterPro" id="IPR037066">
    <property type="entry name" value="Plug_dom_sf"/>
</dbReference>
<feature type="region of interest" description="Disordered" evidence="5">
    <location>
        <begin position="40"/>
        <end position="68"/>
    </location>
</feature>